<dbReference type="EMBL" id="DRWN01000031">
    <property type="protein sequence ID" value="HHK68458.1"/>
    <property type="molecule type" value="Genomic_DNA"/>
</dbReference>
<feature type="transmembrane region" description="Helical" evidence="1">
    <location>
        <begin position="55"/>
        <end position="78"/>
    </location>
</feature>
<reference evidence="2" key="1">
    <citation type="journal article" date="2020" name="mSystems">
        <title>Genome- and Community-Level Interaction Insights into Carbon Utilization and Element Cycling Functions of Hydrothermarchaeota in Hydrothermal Sediment.</title>
        <authorList>
            <person name="Zhou Z."/>
            <person name="Liu Y."/>
            <person name="Xu W."/>
            <person name="Pan J."/>
            <person name="Luo Z.H."/>
            <person name="Li M."/>
        </authorList>
    </citation>
    <scope>NUCLEOTIDE SEQUENCE [LARGE SCALE GENOMIC DNA]</scope>
    <source>
        <strain evidence="2">SpSt-1056</strain>
    </source>
</reference>
<gene>
    <name evidence="2" type="ORF">ENM11_04800</name>
</gene>
<sequence length="283" mass="30623">MKKLAAGYFLSAFNALCLTPLVLILIYPTIVTYPASIVLRGLGWRSLKQLIGKTAVAYIGIWVFGGLTYLLALTSLVLSVSEMLPVAAFFWTVYSMLEAMLYVVSARRLAVTMFYGSLVSLFGVALFDLIVFTGLVREVQQNRALELVYLGAGALVVSALNSAVASLRIKRREVVSASRYHAALPPSRYTSPPSQAFERTAVPPQPLLTVEVLRRGRGIVCASCRSVNSFNAYACTTCGIEFAKAVAGLKCPVCGAPFSLAKKIEARRYLCGQCASTLLVKGR</sequence>
<feature type="transmembrane region" description="Helical" evidence="1">
    <location>
        <begin position="147"/>
        <end position="169"/>
    </location>
</feature>
<dbReference type="SUPFAM" id="SSF57802">
    <property type="entry name" value="Rubredoxin-like"/>
    <property type="match status" value="1"/>
</dbReference>
<dbReference type="CDD" id="cd00350">
    <property type="entry name" value="rubredoxin_like"/>
    <property type="match status" value="1"/>
</dbReference>
<feature type="transmembrane region" description="Helical" evidence="1">
    <location>
        <begin position="25"/>
        <end position="43"/>
    </location>
</feature>
<comment type="caution">
    <text evidence="2">The sequence shown here is derived from an EMBL/GenBank/DDBJ whole genome shotgun (WGS) entry which is preliminary data.</text>
</comment>
<proteinExistence type="predicted"/>
<keyword evidence="1" id="KW-0472">Membrane</keyword>
<organism evidence="2">
    <name type="scientific">Caldiarchaeum subterraneum</name>
    <dbReference type="NCBI Taxonomy" id="311458"/>
    <lineage>
        <taxon>Archaea</taxon>
        <taxon>Nitrososphaerota</taxon>
        <taxon>Candidatus Caldarchaeales</taxon>
        <taxon>Candidatus Caldarchaeaceae</taxon>
        <taxon>Candidatus Caldarchaeum</taxon>
    </lineage>
</organism>
<feature type="transmembrane region" description="Helical" evidence="1">
    <location>
        <begin position="111"/>
        <end position="135"/>
    </location>
</feature>
<name>A0A7C5L9R7_CALS0</name>
<evidence type="ECO:0000256" key="1">
    <source>
        <dbReference type="SAM" id="Phobius"/>
    </source>
</evidence>
<dbReference type="AlphaFoldDB" id="A0A7C5L9R7"/>
<protein>
    <submittedName>
        <fullName evidence="2">Uncharacterized protein</fullName>
    </submittedName>
</protein>
<keyword evidence="1" id="KW-1133">Transmembrane helix</keyword>
<keyword evidence="1" id="KW-0812">Transmembrane</keyword>
<evidence type="ECO:0000313" key="2">
    <source>
        <dbReference type="EMBL" id="HHK68458.1"/>
    </source>
</evidence>
<feature type="transmembrane region" description="Helical" evidence="1">
    <location>
        <begin position="84"/>
        <end position="104"/>
    </location>
</feature>
<accession>A0A7C5L9R7</accession>